<feature type="compositionally biased region" description="Low complexity" evidence="1">
    <location>
        <begin position="70"/>
        <end position="87"/>
    </location>
</feature>
<keyword evidence="3" id="KW-1185">Reference proteome</keyword>
<feature type="region of interest" description="Disordered" evidence="1">
    <location>
        <begin position="1"/>
        <end position="154"/>
    </location>
</feature>
<feature type="compositionally biased region" description="Basic residues" evidence="1">
    <location>
        <begin position="14"/>
        <end position="30"/>
    </location>
</feature>
<gene>
    <name evidence="2" type="ORF">Syun_010449</name>
</gene>
<evidence type="ECO:0000313" key="3">
    <source>
        <dbReference type="Proteomes" id="UP001420932"/>
    </source>
</evidence>
<feature type="compositionally biased region" description="Basic and acidic residues" evidence="1">
    <location>
        <begin position="31"/>
        <end position="42"/>
    </location>
</feature>
<dbReference type="EMBL" id="JBBNAF010000004">
    <property type="protein sequence ID" value="KAK9152140.1"/>
    <property type="molecule type" value="Genomic_DNA"/>
</dbReference>
<organism evidence="2 3">
    <name type="scientific">Stephania yunnanensis</name>
    <dbReference type="NCBI Taxonomy" id="152371"/>
    <lineage>
        <taxon>Eukaryota</taxon>
        <taxon>Viridiplantae</taxon>
        <taxon>Streptophyta</taxon>
        <taxon>Embryophyta</taxon>
        <taxon>Tracheophyta</taxon>
        <taxon>Spermatophyta</taxon>
        <taxon>Magnoliopsida</taxon>
        <taxon>Ranunculales</taxon>
        <taxon>Menispermaceae</taxon>
        <taxon>Menispermoideae</taxon>
        <taxon>Cissampelideae</taxon>
        <taxon>Stephania</taxon>
    </lineage>
</organism>
<protein>
    <submittedName>
        <fullName evidence="2">Uncharacterized protein</fullName>
    </submittedName>
</protein>
<proteinExistence type="predicted"/>
<feature type="compositionally biased region" description="Basic and acidic residues" evidence="1">
    <location>
        <begin position="126"/>
        <end position="148"/>
    </location>
</feature>
<sequence>MRARADSAVSASSRRWRKAAAPGKTRRRRWRGSEEQLERMSAEQRVPAAVDADESDETWRRWTSQKLRRTSTTQRRAAWTAARGATADQRGDQRAGELADEQQQLGAVARRRRRRRRTRGGTADPDETRQQRTSRRGFDETRRRDGLLAKKTNL</sequence>
<feature type="compositionally biased region" description="Basic residues" evidence="1">
    <location>
        <begin position="109"/>
        <end position="119"/>
    </location>
</feature>
<reference evidence="2 3" key="1">
    <citation type="submission" date="2024-01" db="EMBL/GenBank/DDBJ databases">
        <title>Genome assemblies of Stephania.</title>
        <authorList>
            <person name="Yang L."/>
        </authorList>
    </citation>
    <scope>NUCLEOTIDE SEQUENCE [LARGE SCALE GENOMIC DNA]</scope>
    <source>
        <strain evidence="2">YNDBR</strain>
        <tissue evidence="2">Leaf</tissue>
    </source>
</reference>
<evidence type="ECO:0000256" key="1">
    <source>
        <dbReference type="SAM" id="MobiDB-lite"/>
    </source>
</evidence>
<dbReference type="Proteomes" id="UP001420932">
    <property type="component" value="Unassembled WGS sequence"/>
</dbReference>
<evidence type="ECO:0000313" key="2">
    <source>
        <dbReference type="EMBL" id="KAK9152140.1"/>
    </source>
</evidence>
<dbReference type="AlphaFoldDB" id="A0AAP0PRS3"/>
<comment type="caution">
    <text evidence="2">The sequence shown here is derived from an EMBL/GenBank/DDBJ whole genome shotgun (WGS) entry which is preliminary data.</text>
</comment>
<name>A0AAP0PRS3_9MAGN</name>
<feature type="compositionally biased region" description="Low complexity" evidence="1">
    <location>
        <begin position="1"/>
        <end position="13"/>
    </location>
</feature>
<accession>A0AAP0PRS3</accession>